<protein>
    <recommendedName>
        <fullName evidence="5">Transcription factor domain-containing protein</fullName>
    </recommendedName>
</protein>
<evidence type="ECO:0000313" key="3">
    <source>
        <dbReference type="EMBL" id="EXJ94894.1"/>
    </source>
</evidence>
<organism evidence="3 4">
    <name type="scientific">Capronia coronata CBS 617.96</name>
    <dbReference type="NCBI Taxonomy" id="1182541"/>
    <lineage>
        <taxon>Eukaryota</taxon>
        <taxon>Fungi</taxon>
        <taxon>Dikarya</taxon>
        <taxon>Ascomycota</taxon>
        <taxon>Pezizomycotina</taxon>
        <taxon>Eurotiomycetes</taxon>
        <taxon>Chaetothyriomycetidae</taxon>
        <taxon>Chaetothyriales</taxon>
        <taxon>Herpotrichiellaceae</taxon>
        <taxon>Capronia</taxon>
    </lineage>
</organism>
<dbReference type="Pfam" id="PF11951">
    <property type="entry name" value="Fungal_trans_2"/>
    <property type="match status" value="1"/>
</dbReference>
<gene>
    <name evidence="3" type="ORF">A1O1_00012</name>
</gene>
<dbReference type="STRING" id="1182541.W9ZK80"/>
<evidence type="ECO:0000256" key="1">
    <source>
        <dbReference type="ARBA" id="ARBA00004123"/>
    </source>
</evidence>
<dbReference type="AlphaFoldDB" id="W9ZK80"/>
<name>W9ZK80_9EURO</name>
<dbReference type="GeneID" id="19154922"/>
<comment type="caution">
    <text evidence="3">The sequence shown here is derived from an EMBL/GenBank/DDBJ whole genome shotgun (WGS) entry which is preliminary data.</text>
</comment>
<dbReference type="HOGENOM" id="CLU_009030_4_0_1"/>
<evidence type="ECO:0000313" key="4">
    <source>
        <dbReference type="Proteomes" id="UP000019484"/>
    </source>
</evidence>
<dbReference type="PANTHER" id="PTHR37534">
    <property type="entry name" value="TRANSCRIPTIONAL ACTIVATOR PROTEIN UGA3"/>
    <property type="match status" value="1"/>
</dbReference>
<dbReference type="EMBL" id="AMWN01000001">
    <property type="protein sequence ID" value="EXJ94894.1"/>
    <property type="molecule type" value="Genomic_DNA"/>
</dbReference>
<dbReference type="InterPro" id="IPR021858">
    <property type="entry name" value="Fun_TF"/>
</dbReference>
<dbReference type="PANTHER" id="PTHR37534:SF46">
    <property type="entry name" value="ZN(II)2CYS6 TRANSCRIPTION FACTOR (EUROFUNG)"/>
    <property type="match status" value="1"/>
</dbReference>
<accession>W9ZK80</accession>
<keyword evidence="2" id="KW-0539">Nucleus</keyword>
<keyword evidence="4" id="KW-1185">Reference proteome</keyword>
<sequence length="509" mass="57198">MPPPQSTWATRRILDGPSVDKIISALTNTAVAQFDRTQAQIAVLGPFSVLSFPHPKTDPPSLPPENLPITSDVWPIWPLDQESRSLFQHYVSVISSKMMPFEDSRNPWKTRYPSMALSDDSAVYLAIRHAILSQAAAHFENIGYRTEHMKVLAMGHYSESLKALSTYLSETTEYDYGAVLASILSLIMAETYGGGSVAWRYHLKIAWDLATKSLPQKPWLFSETAWLTTQSLCMLKLRMSIELDLDDAPTEHERDHVSWEEIVEPKSDTHVFQDMIASVSSRLEFGFTVGAAPQAAEGLSEAVTLIRQVKRHGLSEVYRSKINKLTERLSALATGQAQYSTSLRDTHQTIFTLGIIIFIQRQTINPAPSALTPYSSRLFACIQNIDARLSCDQPADRINRDSSHVSLWPVFLAAVECFRPQELRTARSWLGKLGKSGIGNRGDVSKVVQGVWKERRRRYYLQVGVISEAEDVDDDEDDYDDLVDIDGIGQIIVDWREVMRVQGVDILLV</sequence>
<reference evidence="3 4" key="1">
    <citation type="submission" date="2013-03" db="EMBL/GenBank/DDBJ databases">
        <title>The Genome Sequence of Capronia coronata CBS 617.96.</title>
        <authorList>
            <consortium name="The Broad Institute Genomics Platform"/>
            <person name="Cuomo C."/>
            <person name="de Hoog S."/>
            <person name="Gorbushina A."/>
            <person name="Walker B."/>
            <person name="Young S.K."/>
            <person name="Zeng Q."/>
            <person name="Gargeya S."/>
            <person name="Fitzgerald M."/>
            <person name="Haas B."/>
            <person name="Abouelleil A."/>
            <person name="Allen A.W."/>
            <person name="Alvarado L."/>
            <person name="Arachchi H.M."/>
            <person name="Berlin A.M."/>
            <person name="Chapman S.B."/>
            <person name="Gainer-Dewar J."/>
            <person name="Goldberg J."/>
            <person name="Griggs A."/>
            <person name="Gujja S."/>
            <person name="Hansen M."/>
            <person name="Howarth C."/>
            <person name="Imamovic A."/>
            <person name="Ireland A."/>
            <person name="Larimer J."/>
            <person name="McCowan C."/>
            <person name="Murphy C."/>
            <person name="Pearson M."/>
            <person name="Poon T.W."/>
            <person name="Priest M."/>
            <person name="Roberts A."/>
            <person name="Saif S."/>
            <person name="Shea T."/>
            <person name="Sisk P."/>
            <person name="Sykes S."/>
            <person name="Wortman J."/>
            <person name="Nusbaum C."/>
            <person name="Birren B."/>
        </authorList>
    </citation>
    <scope>NUCLEOTIDE SEQUENCE [LARGE SCALE GENOMIC DNA]</scope>
    <source>
        <strain evidence="3 4">CBS 617.96</strain>
    </source>
</reference>
<evidence type="ECO:0008006" key="5">
    <source>
        <dbReference type="Google" id="ProtNLM"/>
    </source>
</evidence>
<proteinExistence type="predicted"/>
<dbReference type="OrthoDB" id="3477330at2759"/>
<evidence type="ECO:0000256" key="2">
    <source>
        <dbReference type="ARBA" id="ARBA00023242"/>
    </source>
</evidence>
<dbReference type="GO" id="GO:0005634">
    <property type="term" value="C:nucleus"/>
    <property type="evidence" value="ECO:0007669"/>
    <property type="project" value="UniProtKB-SubCell"/>
</dbReference>
<comment type="subcellular location">
    <subcellularLocation>
        <location evidence="1">Nucleus</location>
    </subcellularLocation>
</comment>
<dbReference type="Proteomes" id="UP000019484">
    <property type="component" value="Unassembled WGS sequence"/>
</dbReference>
<dbReference type="RefSeq" id="XP_007719123.1">
    <property type="nucleotide sequence ID" value="XM_007720933.1"/>
</dbReference>